<dbReference type="SUPFAM" id="SSF53098">
    <property type="entry name" value="Ribonuclease H-like"/>
    <property type="match status" value="1"/>
</dbReference>
<dbReference type="InterPro" id="IPR012337">
    <property type="entry name" value="RNaseH-like_sf"/>
</dbReference>
<reference evidence="3 4" key="1">
    <citation type="journal article" date="2024" name="G3 (Bethesda)">
        <title>Genome assembly of Hibiscus sabdariffa L. provides insights into metabolisms of medicinal natural products.</title>
        <authorList>
            <person name="Kim T."/>
        </authorList>
    </citation>
    <scope>NUCLEOTIDE SEQUENCE [LARGE SCALE GENOMIC DNA]</scope>
    <source>
        <strain evidence="3">TK-2024</strain>
        <tissue evidence="3">Old leaves</tissue>
    </source>
</reference>
<dbReference type="Proteomes" id="UP001396334">
    <property type="component" value="Unassembled WGS sequence"/>
</dbReference>
<proteinExistence type="predicted"/>
<sequence length="213" mass="24146">MLKTNPANINLKSLCAFLFLCSVRSATAAAPSYPSQLTSTRRVFDPDDVPHESVESCSQWLVAEVCRAASLPSLGRERVIEQRPRSVIWKPPVPGKCSALEAEFWAVFEGLQCAWQLGCRRILVESDNTDVVRALQAKVTNTVYSSLLGHIRTLLRYNWEVKFCHVFREGNRVVDSMTKVFSLDSFNRRIFLVPHDEVLPVLQQDQERLICGH</sequence>
<protein>
    <recommendedName>
        <fullName evidence="2">RNase H type-1 domain-containing protein</fullName>
    </recommendedName>
</protein>
<accession>A0ABR2PWL7</accession>
<evidence type="ECO:0000313" key="4">
    <source>
        <dbReference type="Proteomes" id="UP001396334"/>
    </source>
</evidence>
<dbReference type="InterPro" id="IPR044730">
    <property type="entry name" value="RNase_H-like_dom_plant"/>
</dbReference>
<evidence type="ECO:0000313" key="3">
    <source>
        <dbReference type="EMBL" id="KAK8992763.1"/>
    </source>
</evidence>
<evidence type="ECO:0000256" key="1">
    <source>
        <dbReference type="SAM" id="SignalP"/>
    </source>
</evidence>
<name>A0ABR2PWL7_9ROSI</name>
<dbReference type="InterPro" id="IPR036397">
    <property type="entry name" value="RNaseH_sf"/>
</dbReference>
<dbReference type="InterPro" id="IPR053151">
    <property type="entry name" value="RNase_H-like"/>
</dbReference>
<gene>
    <name evidence="3" type="ORF">V6N11_048833</name>
</gene>
<comment type="caution">
    <text evidence="3">The sequence shown here is derived from an EMBL/GenBank/DDBJ whole genome shotgun (WGS) entry which is preliminary data.</text>
</comment>
<feature type="domain" description="RNase H type-1" evidence="2">
    <location>
        <begin position="93"/>
        <end position="178"/>
    </location>
</feature>
<dbReference type="InterPro" id="IPR002156">
    <property type="entry name" value="RNaseH_domain"/>
</dbReference>
<organism evidence="3 4">
    <name type="scientific">Hibiscus sabdariffa</name>
    <name type="common">roselle</name>
    <dbReference type="NCBI Taxonomy" id="183260"/>
    <lineage>
        <taxon>Eukaryota</taxon>
        <taxon>Viridiplantae</taxon>
        <taxon>Streptophyta</taxon>
        <taxon>Embryophyta</taxon>
        <taxon>Tracheophyta</taxon>
        <taxon>Spermatophyta</taxon>
        <taxon>Magnoliopsida</taxon>
        <taxon>eudicotyledons</taxon>
        <taxon>Gunneridae</taxon>
        <taxon>Pentapetalae</taxon>
        <taxon>rosids</taxon>
        <taxon>malvids</taxon>
        <taxon>Malvales</taxon>
        <taxon>Malvaceae</taxon>
        <taxon>Malvoideae</taxon>
        <taxon>Hibiscus</taxon>
    </lineage>
</organism>
<feature type="chain" id="PRO_5046894264" description="RNase H type-1 domain-containing protein" evidence="1">
    <location>
        <begin position="29"/>
        <end position="213"/>
    </location>
</feature>
<dbReference type="EMBL" id="JBBPBN010000050">
    <property type="protein sequence ID" value="KAK8992763.1"/>
    <property type="molecule type" value="Genomic_DNA"/>
</dbReference>
<dbReference type="PANTHER" id="PTHR47723">
    <property type="entry name" value="OS05G0353850 PROTEIN"/>
    <property type="match status" value="1"/>
</dbReference>
<dbReference type="CDD" id="cd06222">
    <property type="entry name" value="RNase_H_like"/>
    <property type="match status" value="1"/>
</dbReference>
<keyword evidence="1" id="KW-0732">Signal</keyword>
<keyword evidence="4" id="KW-1185">Reference proteome</keyword>
<feature type="signal peptide" evidence="1">
    <location>
        <begin position="1"/>
        <end position="28"/>
    </location>
</feature>
<dbReference type="Gene3D" id="3.30.420.10">
    <property type="entry name" value="Ribonuclease H-like superfamily/Ribonuclease H"/>
    <property type="match status" value="1"/>
</dbReference>
<evidence type="ECO:0000259" key="2">
    <source>
        <dbReference type="Pfam" id="PF13456"/>
    </source>
</evidence>
<dbReference type="PANTHER" id="PTHR47723:SF13">
    <property type="entry name" value="PUTATIVE-RELATED"/>
    <property type="match status" value="1"/>
</dbReference>
<dbReference type="Pfam" id="PF13456">
    <property type="entry name" value="RVT_3"/>
    <property type="match status" value="1"/>
</dbReference>